<sequence>MEQSTSDLTLPASDDTETNYCPNSCNMEQVSCDSTLPRSNNPELPNELIAQIISQAELKTDLASWCLVSRAGRSFATPYLYREFWTAKAGQNVSVRDVITSLEGFLNLSKLQLERVRSFEARFITGRSNIEMFEMFKMFWKCFNVATRLESFVMACPLPPHPSFIAPILQLETLASFTIYFPSIKSHLHEYRENAKLEKELLQLNNLKTFRVYNVWLPSWATARRIVTVLRNSPKLLEFGISLHEGPEFLQMPSELVFASQPSPYLFFHENPAERPRGDTCIFNMIFEEFCNPTDPVTGQPLSNNTTQSTPRLNLKRLYVGNNCYLPAAVSQLTNLEVLEEMSLSFLHHDARSIWAGSAIRMNDDVSLSDIARLASGLKRINFSWTDIEDRDNSSGMTFPSSTALLNHLDIFRMRRSVLLDLEYKLRVKSLYTGQT</sequence>
<gene>
    <name evidence="1" type="ORF">RAG0_00031</name>
</gene>
<dbReference type="EMBL" id="FJUX01000001">
    <property type="protein sequence ID" value="CZS88310.1"/>
    <property type="molecule type" value="Genomic_DNA"/>
</dbReference>
<accession>A0A1E1JRP2</accession>
<reference evidence="2" key="1">
    <citation type="submission" date="2016-03" db="EMBL/GenBank/DDBJ databases">
        <authorList>
            <person name="Guldener U."/>
        </authorList>
    </citation>
    <scope>NUCLEOTIDE SEQUENCE [LARGE SCALE GENOMIC DNA]</scope>
    <source>
        <strain evidence="2">04CH-RAC-A.6.1</strain>
    </source>
</reference>
<proteinExistence type="predicted"/>
<protein>
    <submittedName>
        <fullName evidence="1">Uncharacterized protein</fullName>
    </submittedName>
</protein>
<keyword evidence="2" id="KW-1185">Reference proteome</keyword>
<evidence type="ECO:0000313" key="1">
    <source>
        <dbReference type="EMBL" id="CZS88310.1"/>
    </source>
</evidence>
<evidence type="ECO:0000313" key="2">
    <source>
        <dbReference type="Proteomes" id="UP000178912"/>
    </source>
</evidence>
<dbReference type="AlphaFoldDB" id="A0A1E1JRP2"/>
<organism evidence="1 2">
    <name type="scientific">Rhynchosporium agropyri</name>
    <dbReference type="NCBI Taxonomy" id="914238"/>
    <lineage>
        <taxon>Eukaryota</taxon>
        <taxon>Fungi</taxon>
        <taxon>Dikarya</taxon>
        <taxon>Ascomycota</taxon>
        <taxon>Pezizomycotina</taxon>
        <taxon>Leotiomycetes</taxon>
        <taxon>Helotiales</taxon>
        <taxon>Ploettnerulaceae</taxon>
        <taxon>Rhynchosporium</taxon>
    </lineage>
</organism>
<name>A0A1E1JRP2_9HELO</name>
<dbReference type="Proteomes" id="UP000178912">
    <property type="component" value="Unassembled WGS sequence"/>
</dbReference>